<organism evidence="8 9">
    <name type="scientific">Helicovermis profundi</name>
    <dbReference type="NCBI Taxonomy" id="3065157"/>
    <lineage>
        <taxon>Bacteria</taxon>
        <taxon>Bacillati</taxon>
        <taxon>Bacillota</taxon>
        <taxon>Clostridia</taxon>
        <taxon>Helicovermis</taxon>
    </lineage>
</organism>
<dbReference type="AlphaFoldDB" id="A0AAU9E9B6"/>
<name>A0AAU9E9B6_9FIRM</name>
<comment type="catalytic activity">
    <reaction evidence="5 6">
        <text>alpha-D-glucose 1-phosphate + UTP + H(+) = UDP-alpha-D-glucose + diphosphate</text>
        <dbReference type="Rhea" id="RHEA:19889"/>
        <dbReference type="ChEBI" id="CHEBI:15378"/>
        <dbReference type="ChEBI" id="CHEBI:33019"/>
        <dbReference type="ChEBI" id="CHEBI:46398"/>
        <dbReference type="ChEBI" id="CHEBI:58601"/>
        <dbReference type="ChEBI" id="CHEBI:58885"/>
        <dbReference type="EC" id="2.7.7.9"/>
    </reaction>
</comment>
<keyword evidence="4 6" id="KW-0548">Nucleotidyltransferase</keyword>
<keyword evidence="9" id="KW-1185">Reference proteome</keyword>
<dbReference type="SUPFAM" id="SSF53448">
    <property type="entry name" value="Nucleotide-diphospho-sugar transferases"/>
    <property type="match status" value="1"/>
</dbReference>
<dbReference type="EC" id="2.7.7.9" evidence="2 6"/>
<dbReference type="RefSeq" id="WP_338535660.1">
    <property type="nucleotide sequence ID" value="NZ_AP028654.1"/>
</dbReference>
<evidence type="ECO:0000313" key="8">
    <source>
        <dbReference type="EMBL" id="BEP30058.1"/>
    </source>
</evidence>
<evidence type="ECO:0000256" key="6">
    <source>
        <dbReference type="RuleBase" id="RU361259"/>
    </source>
</evidence>
<dbReference type="EMBL" id="AP028654">
    <property type="protein sequence ID" value="BEP30058.1"/>
    <property type="molecule type" value="Genomic_DNA"/>
</dbReference>
<evidence type="ECO:0000313" key="9">
    <source>
        <dbReference type="Proteomes" id="UP001321786"/>
    </source>
</evidence>
<accession>A0AAU9E9B6</accession>
<dbReference type="PANTHER" id="PTHR43197">
    <property type="entry name" value="UTP--GLUCOSE-1-PHOSPHATE URIDYLYLTRANSFERASE"/>
    <property type="match status" value="1"/>
</dbReference>
<dbReference type="Pfam" id="PF00483">
    <property type="entry name" value="NTP_transferase"/>
    <property type="match status" value="1"/>
</dbReference>
<evidence type="ECO:0000256" key="1">
    <source>
        <dbReference type="ARBA" id="ARBA00006890"/>
    </source>
</evidence>
<proteinExistence type="inferred from homology"/>
<dbReference type="CDD" id="cd02541">
    <property type="entry name" value="UGPase_prokaryotic"/>
    <property type="match status" value="1"/>
</dbReference>
<evidence type="ECO:0000259" key="7">
    <source>
        <dbReference type="Pfam" id="PF00483"/>
    </source>
</evidence>
<reference evidence="8 9" key="1">
    <citation type="submission" date="2023-08" db="EMBL/GenBank/DDBJ databases">
        <title>Helicovermis profunda gen. nov., sp. nov., a novel mesophilic, fermentative bacterium within the Bacillota from a deep-sea hydrothermal vent chimney.</title>
        <authorList>
            <person name="Miyazaki U."/>
            <person name="Mizutani D."/>
            <person name="Hashimoto Y."/>
            <person name="Tame A."/>
            <person name="Sawayama S."/>
            <person name="Miyazaki J."/>
            <person name="Takai K."/>
            <person name="Nakagawa S."/>
        </authorList>
    </citation>
    <scope>NUCLEOTIDE SEQUENCE [LARGE SCALE GENOMIC DNA]</scope>
    <source>
        <strain evidence="8 9">S502</strain>
    </source>
</reference>
<dbReference type="NCBIfam" id="TIGR01099">
    <property type="entry name" value="galU"/>
    <property type="match status" value="1"/>
</dbReference>
<gene>
    <name evidence="8" type="primary">galU</name>
    <name evidence="8" type="ORF">HLPR_23890</name>
</gene>
<evidence type="ECO:0000256" key="2">
    <source>
        <dbReference type="ARBA" id="ARBA00012415"/>
    </source>
</evidence>
<dbReference type="KEGG" id="hprf:HLPR_23890"/>
<evidence type="ECO:0000256" key="4">
    <source>
        <dbReference type="ARBA" id="ARBA00022695"/>
    </source>
</evidence>
<dbReference type="GO" id="GO:0006011">
    <property type="term" value="P:UDP-alpha-D-glucose metabolic process"/>
    <property type="evidence" value="ECO:0007669"/>
    <property type="project" value="InterPro"/>
</dbReference>
<protein>
    <recommendedName>
        <fullName evidence="2 6">UTP--glucose-1-phosphate uridylyltransferase</fullName>
        <ecNumber evidence="2 6">2.7.7.9</ecNumber>
    </recommendedName>
    <alternativeName>
        <fullName evidence="6">UDP-glucose pyrophosphorylase</fullName>
    </alternativeName>
</protein>
<feature type="domain" description="Nucleotidyl transferase" evidence="7">
    <location>
        <begin position="5"/>
        <end position="264"/>
    </location>
</feature>
<evidence type="ECO:0000256" key="5">
    <source>
        <dbReference type="ARBA" id="ARBA00048128"/>
    </source>
</evidence>
<dbReference type="Proteomes" id="UP001321786">
    <property type="component" value="Chromosome"/>
</dbReference>
<dbReference type="InterPro" id="IPR029044">
    <property type="entry name" value="Nucleotide-diphossugar_trans"/>
</dbReference>
<dbReference type="Gene3D" id="3.90.550.10">
    <property type="entry name" value="Spore Coat Polysaccharide Biosynthesis Protein SpsA, Chain A"/>
    <property type="match status" value="1"/>
</dbReference>
<dbReference type="InterPro" id="IPR005835">
    <property type="entry name" value="NTP_transferase_dom"/>
</dbReference>
<dbReference type="InterPro" id="IPR005771">
    <property type="entry name" value="GalU_uridylyltTrfase_bac/arc"/>
</dbReference>
<evidence type="ECO:0000256" key="3">
    <source>
        <dbReference type="ARBA" id="ARBA00022679"/>
    </source>
</evidence>
<sequence>MKVKKAIIPAAGFGTRLLPATKAIPKEMIPIVDKPAIQYIVEEAINSGIEEILIINGRNKDSIENHFDISYELESVLREKNKTKLLKISEDISNMANIHFVRQKEAKGLGHAVLCAKAFVGDEPFAVLLGDDIVDNDYPCLKQLMDVYEKYESSVIGVQTVNRDQVDKYGIIDAEKIDERTYKVKDMVEKPDIESAPSNVAVLGRYVLDSEIFNILEKVEPGKGGEIQLTDGIRELMKSKDVYAYDFLGTRYDTGDKLGFIKATIELGLKHEEIKDNLKEYLSLLAKKL</sequence>
<dbReference type="PANTHER" id="PTHR43197:SF1">
    <property type="entry name" value="UTP--GLUCOSE-1-PHOSPHATE URIDYLYLTRANSFERASE"/>
    <property type="match status" value="1"/>
</dbReference>
<comment type="similarity">
    <text evidence="1 6">Belongs to the UDPGP type 2 family.</text>
</comment>
<keyword evidence="3 6" id="KW-0808">Transferase</keyword>
<dbReference type="GO" id="GO:0003983">
    <property type="term" value="F:UTP:glucose-1-phosphate uridylyltransferase activity"/>
    <property type="evidence" value="ECO:0007669"/>
    <property type="project" value="UniProtKB-EC"/>
</dbReference>